<dbReference type="PANTHER" id="PTHR38463:SF1">
    <property type="entry name" value="STRESS RESPONSE PROTEIN YSNF"/>
    <property type="match status" value="1"/>
</dbReference>
<dbReference type="Proteomes" id="UP001157126">
    <property type="component" value="Unassembled WGS sequence"/>
</dbReference>
<gene>
    <name evidence="3" type="ORF">GCM10025883_36130</name>
</gene>
<feature type="region of interest" description="Disordered" evidence="1">
    <location>
        <begin position="78"/>
        <end position="109"/>
    </location>
</feature>
<feature type="region of interest" description="Disordered" evidence="1">
    <location>
        <begin position="173"/>
        <end position="194"/>
    </location>
</feature>
<evidence type="ECO:0000313" key="3">
    <source>
        <dbReference type="EMBL" id="GMA41568.1"/>
    </source>
</evidence>
<dbReference type="RefSeq" id="WP_284305112.1">
    <property type="nucleotide sequence ID" value="NZ_BSUO01000001.1"/>
</dbReference>
<keyword evidence="4" id="KW-1185">Reference proteome</keyword>
<evidence type="ECO:0000256" key="1">
    <source>
        <dbReference type="SAM" id="MobiDB-lite"/>
    </source>
</evidence>
<reference evidence="4" key="1">
    <citation type="journal article" date="2019" name="Int. J. Syst. Evol. Microbiol.">
        <title>The Global Catalogue of Microorganisms (GCM) 10K type strain sequencing project: providing services to taxonomists for standard genome sequencing and annotation.</title>
        <authorList>
            <consortium name="The Broad Institute Genomics Platform"/>
            <consortium name="The Broad Institute Genome Sequencing Center for Infectious Disease"/>
            <person name="Wu L."/>
            <person name="Ma J."/>
        </authorList>
    </citation>
    <scope>NUCLEOTIDE SEQUENCE [LARGE SCALE GENOMIC DNA]</scope>
    <source>
        <strain evidence="4">NBRC 113072</strain>
    </source>
</reference>
<protein>
    <recommendedName>
        <fullName evidence="2">DUF2382 domain-containing protein</fullName>
    </recommendedName>
</protein>
<proteinExistence type="predicted"/>
<name>A0ABQ6IY16_9MICO</name>
<organism evidence="3 4">
    <name type="scientific">Mobilicoccus caccae</name>
    <dbReference type="NCBI Taxonomy" id="1859295"/>
    <lineage>
        <taxon>Bacteria</taxon>
        <taxon>Bacillati</taxon>
        <taxon>Actinomycetota</taxon>
        <taxon>Actinomycetes</taxon>
        <taxon>Micrococcales</taxon>
        <taxon>Dermatophilaceae</taxon>
        <taxon>Mobilicoccus</taxon>
    </lineage>
</organism>
<evidence type="ECO:0000259" key="2">
    <source>
        <dbReference type="Pfam" id="PF09557"/>
    </source>
</evidence>
<dbReference type="InterPro" id="IPR052967">
    <property type="entry name" value="Stress_Response_Assoc"/>
</dbReference>
<dbReference type="EMBL" id="BSUO01000001">
    <property type="protein sequence ID" value="GMA41568.1"/>
    <property type="molecule type" value="Genomic_DNA"/>
</dbReference>
<accession>A0ABQ6IY16</accession>
<dbReference type="PANTHER" id="PTHR38463">
    <property type="entry name" value="STRESS RESPONSE PROTEIN YSNF"/>
    <property type="match status" value="1"/>
</dbReference>
<dbReference type="InterPro" id="IPR019060">
    <property type="entry name" value="DUF2382"/>
</dbReference>
<feature type="domain" description="DUF2382" evidence="2">
    <location>
        <begin position="129"/>
        <end position="178"/>
    </location>
</feature>
<feature type="domain" description="DUF2382" evidence="2">
    <location>
        <begin position="24"/>
        <end position="80"/>
    </location>
</feature>
<dbReference type="Pfam" id="PF09557">
    <property type="entry name" value="DUF2382"/>
    <property type="match status" value="2"/>
</dbReference>
<evidence type="ECO:0000313" key="4">
    <source>
        <dbReference type="Proteomes" id="UP001157126"/>
    </source>
</evidence>
<feature type="region of interest" description="Disordered" evidence="1">
    <location>
        <begin position="1"/>
        <end position="22"/>
    </location>
</feature>
<comment type="caution">
    <text evidence="3">The sequence shown here is derived from an EMBL/GenBank/DDBJ whole genome shotgun (WGS) entry which is preliminary data.</text>
</comment>
<sequence length="194" mass="22226">MDSHREQPHRDDRHRDDALGADHLVLHGEQVEVRTERVLTGRVTLRKQVVTEERSVPVTLRHERLEVIEETFDEPQAVTGGDAYTRDAAPTGRDGAVDGPADAELRGEVRDDALRDDELHDGPRTDLRTLDDGDLEITLYAERPVVSVEVVPVERIRVRRGVVTERRSLRVDVDREEAYLDHESAPDRDHRRER</sequence>